<proteinExistence type="predicted"/>
<gene>
    <name evidence="2" type="ORF">AVDCRST_MAG50-1160</name>
</gene>
<reference evidence="2" key="1">
    <citation type="submission" date="2020-02" db="EMBL/GenBank/DDBJ databases">
        <authorList>
            <person name="Meier V. D."/>
        </authorList>
    </citation>
    <scope>NUCLEOTIDE SEQUENCE</scope>
    <source>
        <strain evidence="2">AVDCRST_MAG50</strain>
    </source>
</reference>
<dbReference type="EMBL" id="CADCTF010000059">
    <property type="protein sequence ID" value="CAA9230558.1"/>
    <property type="molecule type" value="Genomic_DNA"/>
</dbReference>
<feature type="non-terminal residue" evidence="2">
    <location>
        <position position="1"/>
    </location>
</feature>
<name>A0A6J4HS79_9ACTN</name>
<dbReference type="AlphaFoldDB" id="A0A6J4HS79"/>
<feature type="compositionally biased region" description="Basic residues" evidence="1">
    <location>
        <begin position="86"/>
        <end position="116"/>
    </location>
</feature>
<feature type="compositionally biased region" description="Basic and acidic residues" evidence="1">
    <location>
        <begin position="27"/>
        <end position="37"/>
    </location>
</feature>
<protein>
    <submittedName>
        <fullName evidence="2">Uncharacterized protein</fullName>
    </submittedName>
</protein>
<sequence>GRGVRRSRLVVPGAGGRHRVGGAVAPRPRDPRGHPPDFGHGLRRASDAAGVRLRHPRPRVRPGRRLDGWSSRVRGPGVPQPVGAAHRARRRGRPLRRPRPVDHVHRHHLPRERHQRPAQPGVPLLHHPQRGV</sequence>
<accession>A0A6J4HS79</accession>
<evidence type="ECO:0000313" key="2">
    <source>
        <dbReference type="EMBL" id="CAA9230558.1"/>
    </source>
</evidence>
<feature type="non-terminal residue" evidence="2">
    <location>
        <position position="132"/>
    </location>
</feature>
<evidence type="ECO:0000256" key="1">
    <source>
        <dbReference type="SAM" id="MobiDB-lite"/>
    </source>
</evidence>
<feature type="compositionally biased region" description="Basic residues" evidence="1">
    <location>
        <begin position="52"/>
        <end position="63"/>
    </location>
</feature>
<organism evidence="2">
    <name type="scientific">uncultured Acidimicrobiales bacterium</name>
    <dbReference type="NCBI Taxonomy" id="310071"/>
    <lineage>
        <taxon>Bacteria</taxon>
        <taxon>Bacillati</taxon>
        <taxon>Actinomycetota</taxon>
        <taxon>Acidimicrobiia</taxon>
        <taxon>Acidimicrobiales</taxon>
        <taxon>environmental samples</taxon>
    </lineage>
</organism>
<feature type="region of interest" description="Disordered" evidence="1">
    <location>
        <begin position="1"/>
        <end position="132"/>
    </location>
</feature>